<dbReference type="CDD" id="cd06257">
    <property type="entry name" value="DnaJ"/>
    <property type="match status" value="1"/>
</dbReference>
<dbReference type="SUPFAM" id="SSF46565">
    <property type="entry name" value="Chaperone J-domain"/>
    <property type="match status" value="1"/>
</dbReference>
<dbReference type="PROSITE" id="PS00636">
    <property type="entry name" value="DNAJ_1"/>
    <property type="match status" value="1"/>
</dbReference>
<sequence length="194" mass="22446">MGSDQRNISPSYYSILGVDKNSSVTEIRNAYRKLAMQWHPDRWMRNLSVVGEAKRKFQQIQEAYSVLSDRRKRTMYDAGLYDSNDDEEEEDEGFVDFLQEMVSLMAEVEREKKVYSMEELQQMFVEMAQGFEFDGCSDTVGPPQYSSKRMNMMTQDCSRHLKRARSESSTPTVDEDSYVHASGLQTFGRTGFAN</sequence>
<dbReference type="OrthoDB" id="10250354at2759"/>
<dbReference type="AlphaFoldDB" id="A0A9Q0H9B1"/>
<comment type="caution">
    <text evidence="2">The sequence shown here is derived from an EMBL/GenBank/DDBJ whole genome shotgun (WGS) entry which is preliminary data.</text>
</comment>
<dbReference type="InterPro" id="IPR018253">
    <property type="entry name" value="DnaJ_domain_CS"/>
</dbReference>
<name>A0A9Q0H9B1_9MAGN</name>
<keyword evidence="3" id="KW-1185">Reference proteome</keyword>
<evidence type="ECO:0000313" key="2">
    <source>
        <dbReference type="EMBL" id="KAJ4961948.1"/>
    </source>
</evidence>
<dbReference type="PROSITE" id="PS50076">
    <property type="entry name" value="DNAJ_2"/>
    <property type="match status" value="1"/>
</dbReference>
<dbReference type="Pfam" id="PF00226">
    <property type="entry name" value="DnaJ"/>
    <property type="match status" value="1"/>
</dbReference>
<proteinExistence type="predicted"/>
<feature type="domain" description="J" evidence="1">
    <location>
        <begin position="11"/>
        <end position="80"/>
    </location>
</feature>
<dbReference type="InterPro" id="IPR036869">
    <property type="entry name" value="J_dom_sf"/>
</dbReference>
<gene>
    <name evidence="2" type="ORF">NE237_021858</name>
</gene>
<protein>
    <recommendedName>
        <fullName evidence="1">J domain-containing protein</fullName>
    </recommendedName>
</protein>
<reference evidence="2" key="1">
    <citation type="journal article" date="2023" name="Plant J.">
        <title>The genome of the king protea, Protea cynaroides.</title>
        <authorList>
            <person name="Chang J."/>
            <person name="Duong T.A."/>
            <person name="Schoeman C."/>
            <person name="Ma X."/>
            <person name="Roodt D."/>
            <person name="Barker N."/>
            <person name="Li Z."/>
            <person name="Van de Peer Y."/>
            <person name="Mizrachi E."/>
        </authorList>
    </citation>
    <scope>NUCLEOTIDE SEQUENCE</scope>
    <source>
        <tissue evidence="2">Young leaves</tissue>
    </source>
</reference>
<organism evidence="2 3">
    <name type="scientific">Protea cynaroides</name>
    <dbReference type="NCBI Taxonomy" id="273540"/>
    <lineage>
        <taxon>Eukaryota</taxon>
        <taxon>Viridiplantae</taxon>
        <taxon>Streptophyta</taxon>
        <taxon>Embryophyta</taxon>
        <taxon>Tracheophyta</taxon>
        <taxon>Spermatophyta</taxon>
        <taxon>Magnoliopsida</taxon>
        <taxon>Proteales</taxon>
        <taxon>Proteaceae</taxon>
        <taxon>Protea</taxon>
    </lineage>
</organism>
<dbReference type="InterPro" id="IPR001623">
    <property type="entry name" value="DnaJ_domain"/>
</dbReference>
<accession>A0A9Q0H9B1</accession>
<dbReference type="Gene3D" id="1.10.287.110">
    <property type="entry name" value="DnaJ domain"/>
    <property type="match status" value="1"/>
</dbReference>
<dbReference type="SMART" id="SM00271">
    <property type="entry name" value="DnaJ"/>
    <property type="match status" value="1"/>
</dbReference>
<dbReference type="PRINTS" id="PR00625">
    <property type="entry name" value="JDOMAIN"/>
</dbReference>
<dbReference type="PANTHER" id="PTHR44743">
    <property type="entry name" value="PUTATIVE, EXPRESSED-RELATED"/>
    <property type="match status" value="1"/>
</dbReference>
<evidence type="ECO:0000313" key="3">
    <source>
        <dbReference type="Proteomes" id="UP001141806"/>
    </source>
</evidence>
<evidence type="ECO:0000259" key="1">
    <source>
        <dbReference type="PROSITE" id="PS50076"/>
    </source>
</evidence>
<dbReference type="PANTHER" id="PTHR44743:SF10">
    <property type="entry name" value="J DOMAIN-CONTAINING PROTEIN"/>
    <property type="match status" value="1"/>
</dbReference>
<dbReference type="EMBL" id="JAMYWD010000009">
    <property type="protein sequence ID" value="KAJ4961948.1"/>
    <property type="molecule type" value="Genomic_DNA"/>
</dbReference>
<dbReference type="Proteomes" id="UP001141806">
    <property type="component" value="Unassembled WGS sequence"/>
</dbReference>